<organism evidence="2 3">
    <name type="scientific">Oldenlandia corymbosa var. corymbosa</name>
    <dbReference type="NCBI Taxonomy" id="529605"/>
    <lineage>
        <taxon>Eukaryota</taxon>
        <taxon>Viridiplantae</taxon>
        <taxon>Streptophyta</taxon>
        <taxon>Embryophyta</taxon>
        <taxon>Tracheophyta</taxon>
        <taxon>Spermatophyta</taxon>
        <taxon>Magnoliopsida</taxon>
        <taxon>eudicotyledons</taxon>
        <taxon>Gunneridae</taxon>
        <taxon>Pentapetalae</taxon>
        <taxon>asterids</taxon>
        <taxon>lamiids</taxon>
        <taxon>Gentianales</taxon>
        <taxon>Rubiaceae</taxon>
        <taxon>Rubioideae</taxon>
        <taxon>Spermacoceae</taxon>
        <taxon>Hedyotis-Oldenlandia complex</taxon>
        <taxon>Oldenlandia</taxon>
    </lineage>
</organism>
<evidence type="ECO:0000256" key="1">
    <source>
        <dbReference type="SAM" id="MobiDB-lite"/>
    </source>
</evidence>
<evidence type="ECO:0000313" key="3">
    <source>
        <dbReference type="Proteomes" id="UP001161247"/>
    </source>
</evidence>
<accession>A0AAV1DEP5</accession>
<sequence>MEMHNGKARGSAKNRQLLPRPKCRKKAKVQKNHKDIVMYGAKDVVPVPQEEPLKVVHLEAPPSNKDSLVSTHGAAPAEPQEDKKTSKTFLTKMSPSTLLGFIKHMKENTPEQVEAMKEIGFGALLDLEIKTVPTQLFVFLANNFEPGSRKLTFPNGEKFKFEEEDVLVVLEDEYDAFVKEWKYRFDSKEAKT</sequence>
<protein>
    <submittedName>
        <fullName evidence="2">OLC1v1005223C1</fullName>
    </submittedName>
</protein>
<feature type="compositionally biased region" description="Basic residues" evidence="1">
    <location>
        <begin position="1"/>
        <end position="12"/>
    </location>
</feature>
<dbReference type="AlphaFoldDB" id="A0AAV1DEP5"/>
<feature type="compositionally biased region" description="Basic residues" evidence="1">
    <location>
        <begin position="21"/>
        <end position="31"/>
    </location>
</feature>
<evidence type="ECO:0000313" key="2">
    <source>
        <dbReference type="EMBL" id="CAI9106148.1"/>
    </source>
</evidence>
<reference evidence="2" key="1">
    <citation type="submission" date="2023-03" db="EMBL/GenBank/DDBJ databases">
        <authorList>
            <person name="Julca I."/>
        </authorList>
    </citation>
    <scope>NUCLEOTIDE SEQUENCE</scope>
</reference>
<feature type="region of interest" description="Disordered" evidence="1">
    <location>
        <begin position="1"/>
        <end position="32"/>
    </location>
</feature>
<dbReference type="Proteomes" id="UP001161247">
    <property type="component" value="Chromosome 5"/>
</dbReference>
<feature type="region of interest" description="Disordered" evidence="1">
    <location>
        <begin position="61"/>
        <end position="86"/>
    </location>
</feature>
<gene>
    <name evidence="2" type="ORF">OLC1_LOCUS14701</name>
</gene>
<name>A0AAV1DEP5_OLDCO</name>
<keyword evidence="3" id="KW-1185">Reference proteome</keyword>
<dbReference type="EMBL" id="OX459122">
    <property type="protein sequence ID" value="CAI9106148.1"/>
    <property type="molecule type" value="Genomic_DNA"/>
</dbReference>
<proteinExistence type="predicted"/>